<reference evidence="3" key="1">
    <citation type="submission" date="2019-02" db="EMBL/GenBank/DDBJ databases">
        <title>Isolation and identification of novel species under the genus Muribaculum.</title>
        <authorList>
            <person name="Miyake S."/>
            <person name="Ding Y."/>
            <person name="Low A."/>
            <person name="Soh M."/>
            <person name="Seedorf H."/>
        </authorList>
    </citation>
    <scope>NUCLEOTIDE SEQUENCE [LARGE SCALE GENOMIC DNA]</scope>
    <source>
        <strain evidence="3">H5</strain>
    </source>
</reference>
<dbReference type="Pfam" id="PF12728">
    <property type="entry name" value="HTH_17"/>
    <property type="match status" value="1"/>
</dbReference>
<dbReference type="AlphaFoldDB" id="A0A4P7W4N6"/>
<sequence length="294" mass="33988">MSSTIEITKSCEWCGCTFIARKCTTRYCSKRCAEHAYKNAKRKEHVAQEQSKANSPKTIESSPFLSPGQCAHLLGVSRRSIYNYLATNSIPCFQFKGKTLISRNSLNSLFDGSHLYQLRPAKEKQTITEFYTTKEVLEKFGISNSWLFKAAKENNFPKLTQRGKTLWSKSHIDRFFAKSTPKEEITEWYTAAEIQERYGMSLSAIYNLVSKERIPKMKIGCEARYSKWHFDKAKGVAVNEPEYYTIPEAIEKYNMTRDQIYHYVKTYGISKIKVGRIVKISKRELDNLFAPPKI</sequence>
<dbReference type="KEGG" id="ddb:E7747_12290"/>
<keyword evidence="3" id="KW-1185">Reference proteome</keyword>
<proteinExistence type="predicted"/>
<keyword evidence="2" id="KW-0238">DNA-binding</keyword>
<gene>
    <name evidence="2" type="ORF">E7747_12290</name>
</gene>
<protein>
    <submittedName>
        <fullName evidence="2">DNA-binding protein</fullName>
    </submittedName>
</protein>
<dbReference type="GO" id="GO:0003677">
    <property type="term" value="F:DNA binding"/>
    <property type="evidence" value="ECO:0007669"/>
    <property type="project" value="UniProtKB-KW"/>
</dbReference>
<dbReference type="RefSeq" id="WP_136416244.1">
    <property type="nucleotide sequence ID" value="NZ_CP039396.1"/>
</dbReference>
<accession>A0A4P7W4N6</accession>
<feature type="domain" description="Helix-turn-helix" evidence="1">
    <location>
        <begin position="64"/>
        <end position="109"/>
    </location>
</feature>
<evidence type="ECO:0000313" key="2">
    <source>
        <dbReference type="EMBL" id="QCD42994.1"/>
    </source>
</evidence>
<dbReference type="Proteomes" id="UP000297149">
    <property type="component" value="Chromosome"/>
</dbReference>
<organism evidence="2 3">
    <name type="scientific">Duncaniella dubosii</name>
    <dbReference type="NCBI Taxonomy" id="2518971"/>
    <lineage>
        <taxon>Bacteria</taxon>
        <taxon>Pseudomonadati</taxon>
        <taxon>Bacteroidota</taxon>
        <taxon>Bacteroidia</taxon>
        <taxon>Bacteroidales</taxon>
        <taxon>Muribaculaceae</taxon>
        <taxon>Duncaniella</taxon>
    </lineage>
</organism>
<evidence type="ECO:0000259" key="1">
    <source>
        <dbReference type="Pfam" id="PF12728"/>
    </source>
</evidence>
<evidence type="ECO:0000313" key="3">
    <source>
        <dbReference type="Proteomes" id="UP000297149"/>
    </source>
</evidence>
<name>A0A4P7W4N6_9BACT</name>
<dbReference type="EMBL" id="CP039396">
    <property type="protein sequence ID" value="QCD42994.1"/>
    <property type="molecule type" value="Genomic_DNA"/>
</dbReference>
<dbReference type="InterPro" id="IPR041657">
    <property type="entry name" value="HTH_17"/>
</dbReference>